<dbReference type="InterPro" id="IPR037143">
    <property type="entry name" value="4-PPantetheinyl_Trfase_dom_sf"/>
</dbReference>
<dbReference type="InterPro" id="IPR002582">
    <property type="entry name" value="ACPS"/>
</dbReference>
<evidence type="ECO:0000256" key="8">
    <source>
        <dbReference type="HAMAP-Rule" id="MF_00101"/>
    </source>
</evidence>
<evidence type="ECO:0000256" key="7">
    <source>
        <dbReference type="ARBA" id="ARBA00023160"/>
    </source>
</evidence>
<dbReference type="InterPro" id="IPR008278">
    <property type="entry name" value="4-PPantetheinyl_Trfase_dom"/>
</dbReference>
<evidence type="ECO:0000256" key="6">
    <source>
        <dbReference type="ARBA" id="ARBA00023098"/>
    </source>
</evidence>
<dbReference type="AlphaFoldDB" id="A0A8J6TR02"/>
<comment type="subcellular location">
    <subcellularLocation>
        <location evidence="8">Cytoplasm</location>
    </subcellularLocation>
</comment>
<comment type="similarity">
    <text evidence="8">Belongs to the P-Pant transferase superfamily. AcpS family.</text>
</comment>
<dbReference type="NCBIfam" id="TIGR00516">
    <property type="entry name" value="acpS"/>
    <property type="match status" value="1"/>
</dbReference>
<keyword evidence="3 8" id="KW-0479">Metal-binding</keyword>
<keyword evidence="4 8" id="KW-0276">Fatty acid metabolism</keyword>
<comment type="cofactor">
    <cofactor evidence="8">
        <name>Mg(2+)</name>
        <dbReference type="ChEBI" id="CHEBI:18420"/>
    </cofactor>
</comment>
<dbReference type="SUPFAM" id="SSF56214">
    <property type="entry name" value="4'-phosphopantetheinyl transferase"/>
    <property type="match status" value="1"/>
</dbReference>
<keyword evidence="11" id="KW-1185">Reference proteome</keyword>
<dbReference type="EC" id="2.7.8.7" evidence="8"/>
<evidence type="ECO:0000256" key="3">
    <source>
        <dbReference type="ARBA" id="ARBA00022723"/>
    </source>
</evidence>
<dbReference type="Gene3D" id="3.90.470.20">
    <property type="entry name" value="4'-phosphopantetheinyl transferase domain"/>
    <property type="match status" value="1"/>
</dbReference>
<dbReference type="EMBL" id="JACRTL010000001">
    <property type="protein sequence ID" value="MBC8610031.1"/>
    <property type="molecule type" value="Genomic_DNA"/>
</dbReference>
<dbReference type="GO" id="GO:0008897">
    <property type="term" value="F:holo-[acyl-carrier-protein] synthase activity"/>
    <property type="evidence" value="ECO:0007669"/>
    <property type="project" value="UniProtKB-UniRule"/>
</dbReference>
<dbReference type="HAMAP" id="MF_00101">
    <property type="entry name" value="AcpS"/>
    <property type="match status" value="1"/>
</dbReference>
<dbReference type="GO" id="GO:0006633">
    <property type="term" value="P:fatty acid biosynthetic process"/>
    <property type="evidence" value="ECO:0007669"/>
    <property type="project" value="UniProtKB-UniRule"/>
</dbReference>
<proteinExistence type="inferred from homology"/>
<protein>
    <recommendedName>
        <fullName evidence="8">Holo-[acyl-carrier-protein] synthase</fullName>
        <shortName evidence="8">Holo-ACP synthase</shortName>
        <ecNumber evidence="8">2.7.8.7</ecNumber>
    </recommendedName>
    <alternativeName>
        <fullName evidence="8">4'-phosphopantetheinyl transferase AcpS</fullName>
    </alternativeName>
</protein>
<gene>
    <name evidence="8 10" type="primary">acpS</name>
    <name evidence="10" type="ORF">H8702_02700</name>
</gene>
<evidence type="ECO:0000256" key="1">
    <source>
        <dbReference type="ARBA" id="ARBA00022516"/>
    </source>
</evidence>
<dbReference type="OrthoDB" id="517356at2"/>
<feature type="binding site" evidence="8">
    <location>
        <position position="7"/>
    </location>
    <ligand>
        <name>Mg(2+)</name>
        <dbReference type="ChEBI" id="CHEBI:18420"/>
    </ligand>
</feature>
<evidence type="ECO:0000256" key="5">
    <source>
        <dbReference type="ARBA" id="ARBA00022842"/>
    </source>
</evidence>
<comment type="catalytic activity">
    <reaction evidence="8">
        <text>apo-[ACP] + CoA = holo-[ACP] + adenosine 3',5'-bisphosphate + H(+)</text>
        <dbReference type="Rhea" id="RHEA:12068"/>
        <dbReference type="Rhea" id="RHEA-COMP:9685"/>
        <dbReference type="Rhea" id="RHEA-COMP:9690"/>
        <dbReference type="ChEBI" id="CHEBI:15378"/>
        <dbReference type="ChEBI" id="CHEBI:29999"/>
        <dbReference type="ChEBI" id="CHEBI:57287"/>
        <dbReference type="ChEBI" id="CHEBI:58343"/>
        <dbReference type="ChEBI" id="CHEBI:64479"/>
        <dbReference type="EC" id="2.7.8.7"/>
    </reaction>
</comment>
<keyword evidence="7 8" id="KW-0275">Fatty acid biosynthesis</keyword>
<evidence type="ECO:0000259" key="9">
    <source>
        <dbReference type="Pfam" id="PF01648"/>
    </source>
</evidence>
<comment type="caution">
    <text evidence="10">The sequence shown here is derived from an EMBL/GenBank/DDBJ whole genome shotgun (WGS) entry which is preliminary data.</text>
</comment>
<name>A0A8J6TR02_9FIRM</name>
<evidence type="ECO:0000256" key="4">
    <source>
        <dbReference type="ARBA" id="ARBA00022832"/>
    </source>
</evidence>
<dbReference type="InterPro" id="IPR004568">
    <property type="entry name" value="Ppantetheine-prot_Trfase_dom"/>
</dbReference>
<keyword evidence="6 8" id="KW-0443">Lipid metabolism</keyword>
<dbReference type="GO" id="GO:0000287">
    <property type="term" value="F:magnesium ion binding"/>
    <property type="evidence" value="ECO:0007669"/>
    <property type="project" value="UniProtKB-UniRule"/>
</dbReference>
<organism evidence="10 11">
    <name type="scientific">Massiliimalia timonensis</name>
    <dbReference type="NCBI Taxonomy" id="1987501"/>
    <lineage>
        <taxon>Bacteria</taxon>
        <taxon>Bacillati</taxon>
        <taxon>Bacillota</taxon>
        <taxon>Clostridia</taxon>
        <taxon>Eubacteriales</taxon>
        <taxon>Oscillospiraceae</taxon>
        <taxon>Massiliimalia</taxon>
    </lineage>
</organism>
<keyword evidence="5 8" id="KW-0460">Magnesium</keyword>
<dbReference type="GO" id="GO:0005737">
    <property type="term" value="C:cytoplasm"/>
    <property type="evidence" value="ECO:0007669"/>
    <property type="project" value="UniProtKB-SubCell"/>
</dbReference>
<keyword evidence="8" id="KW-0963">Cytoplasm</keyword>
<dbReference type="Proteomes" id="UP000632659">
    <property type="component" value="Unassembled WGS sequence"/>
</dbReference>
<keyword evidence="2 8" id="KW-0808">Transferase</keyword>
<evidence type="ECO:0000313" key="10">
    <source>
        <dbReference type="EMBL" id="MBC8610031.1"/>
    </source>
</evidence>
<feature type="binding site" evidence="8">
    <location>
        <position position="55"/>
    </location>
    <ligand>
        <name>Mg(2+)</name>
        <dbReference type="ChEBI" id="CHEBI:18420"/>
    </ligand>
</feature>
<dbReference type="Pfam" id="PF01648">
    <property type="entry name" value="ACPS"/>
    <property type="match status" value="1"/>
</dbReference>
<accession>A0A8J6TR02</accession>
<evidence type="ECO:0000256" key="2">
    <source>
        <dbReference type="ARBA" id="ARBA00022679"/>
    </source>
</evidence>
<reference evidence="10" key="1">
    <citation type="submission" date="2020-08" db="EMBL/GenBank/DDBJ databases">
        <title>Genome public.</title>
        <authorList>
            <person name="Liu C."/>
            <person name="Sun Q."/>
        </authorList>
    </citation>
    <scope>NUCLEOTIDE SEQUENCE</scope>
    <source>
        <strain evidence="10">NSJ-15</strain>
    </source>
</reference>
<feature type="domain" description="4'-phosphopantetheinyl transferase" evidence="9">
    <location>
        <begin position="5"/>
        <end position="99"/>
    </location>
</feature>
<keyword evidence="1 8" id="KW-0444">Lipid biosynthesis</keyword>
<dbReference type="NCBIfam" id="TIGR00556">
    <property type="entry name" value="pantethn_trn"/>
    <property type="match status" value="1"/>
</dbReference>
<evidence type="ECO:0000313" key="11">
    <source>
        <dbReference type="Proteomes" id="UP000632659"/>
    </source>
</evidence>
<sequence length="126" mass="14018">MIKTGIDLVEISRIQKSMENPRFLTRVFSEEELEYFQQKGAHKIESAAANFAAKEAFSKALGTGVRGFSLREVSVLRDKLGAPFLSLSKKAAQLAQGYEISLSLTHTTHYASAVVILTKNQNERKE</sequence>
<dbReference type="RefSeq" id="WP_093988447.1">
    <property type="nucleotide sequence ID" value="NZ_FYDD01000003.1"/>
</dbReference>
<comment type="function">
    <text evidence="8">Transfers the 4'-phosphopantetheine moiety from coenzyme A to a Ser of acyl-carrier-protein.</text>
</comment>